<comment type="pathway">
    <text evidence="2 10">Amino-acid biosynthesis; L-tryptophan biosynthesis; L-tryptophan from chorismate: step 3/5.</text>
</comment>
<keyword evidence="13" id="KW-1185">Reference proteome</keyword>
<name>A0A1N6RC95_9RHOO</name>
<keyword evidence="6 10" id="KW-0028">Amino-acid biosynthesis</keyword>
<sequence length="207" mass="21841">MSRTRIKICGLTRAEDVHAAVEAGADAIGLVFYPPSPRFVAFERAAELAALVPPFVTTVGLFVNPDPAYVQQALAQVPLQLLQFHGDEPEGLCAAFGRPWIKAARVRPGVDLVEFSASHPSASGLLLDAFVEGYGGGGKVFDWSLIPERLGRPLILSGGLDPDNVAEAVRRVRPWAVDVSSGVESGKGIKDAARIAAFVAGVRNADG</sequence>
<dbReference type="Proteomes" id="UP000186819">
    <property type="component" value="Unassembled WGS sequence"/>
</dbReference>
<dbReference type="NCBIfam" id="NF002299">
    <property type="entry name" value="PRK01222.1-6"/>
    <property type="match status" value="1"/>
</dbReference>
<organism evidence="12 13">
    <name type="scientific">Aromatoleum tolulyticum</name>
    <dbReference type="NCBI Taxonomy" id="34027"/>
    <lineage>
        <taxon>Bacteria</taxon>
        <taxon>Pseudomonadati</taxon>
        <taxon>Pseudomonadota</taxon>
        <taxon>Betaproteobacteria</taxon>
        <taxon>Rhodocyclales</taxon>
        <taxon>Rhodocyclaceae</taxon>
        <taxon>Aromatoleum</taxon>
    </lineage>
</organism>
<evidence type="ECO:0000256" key="7">
    <source>
        <dbReference type="ARBA" id="ARBA00022822"/>
    </source>
</evidence>
<gene>
    <name evidence="10" type="primary">trpF</name>
    <name evidence="12" type="ORF">SAMN05421829_103176</name>
</gene>
<evidence type="ECO:0000256" key="9">
    <source>
        <dbReference type="ARBA" id="ARBA00023235"/>
    </source>
</evidence>
<evidence type="ECO:0000256" key="8">
    <source>
        <dbReference type="ARBA" id="ARBA00023141"/>
    </source>
</evidence>
<dbReference type="Pfam" id="PF00697">
    <property type="entry name" value="PRAI"/>
    <property type="match status" value="1"/>
</dbReference>
<dbReference type="InterPro" id="IPR044643">
    <property type="entry name" value="TrpF_fam"/>
</dbReference>
<dbReference type="GO" id="GO:0000162">
    <property type="term" value="P:L-tryptophan biosynthetic process"/>
    <property type="evidence" value="ECO:0007669"/>
    <property type="project" value="UniProtKB-UniRule"/>
</dbReference>
<dbReference type="InterPro" id="IPR001240">
    <property type="entry name" value="PRAI_dom"/>
</dbReference>
<evidence type="ECO:0000259" key="11">
    <source>
        <dbReference type="Pfam" id="PF00697"/>
    </source>
</evidence>
<proteinExistence type="inferred from homology"/>
<keyword evidence="7 10" id="KW-0822">Tryptophan biosynthesis</keyword>
<accession>A0A1N6RC95</accession>
<dbReference type="HAMAP" id="MF_00135">
    <property type="entry name" value="PRAI"/>
    <property type="match status" value="1"/>
</dbReference>
<dbReference type="InterPro" id="IPR013785">
    <property type="entry name" value="Aldolase_TIM"/>
</dbReference>
<dbReference type="EMBL" id="FTMD01000003">
    <property type="protein sequence ID" value="SIQ26437.1"/>
    <property type="molecule type" value="Genomic_DNA"/>
</dbReference>
<evidence type="ECO:0000256" key="1">
    <source>
        <dbReference type="ARBA" id="ARBA00001164"/>
    </source>
</evidence>
<evidence type="ECO:0000256" key="6">
    <source>
        <dbReference type="ARBA" id="ARBA00022605"/>
    </source>
</evidence>
<reference evidence="13" key="1">
    <citation type="submission" date="2017-01" db="EMBL/GenBank/DDBJ databases">
        <authorList>
            <person name="Varghese N."/>
            <person name="Submissions S."/>
        </authorList>
    </citation>
    <scope>NUCLEOTIDE SEQUENCE [LARGE SCALE GENOMIC DNA]</scope>
    <source>
        <strain evidence="13">ATCC 51758</strain>
    </source>
</reference>
<evidence type="ECO:0000313" key="13">
    <source>
        <dbReference type="Proteomes" id="UP000186819"/>
    </source>
</evidence>
<dbReference type="STRING" id="34027.SAMN05421829_103176"/>
<dbReference type="NCBIfam" id="NF002298">
    <property type="entry name" value="PRK01222.1-4"/>
    <property type="match status" value="1"/>
</dbReference>
<dbReference type="OrthoDB" id="9796196at2"/>
<dbReference type="PANTHER" id="PTHR42894">
    <property type="entry name" value="N-(5'-PHOSPHORIBOSYL)ANTHRANILATE ISOMERASE"/>
    <property type="match status" value="1"/>
</dbReference>
<evidence type="ECO:0000256" key="3">
    <source>
        <dbReference type="ARBA" id="ARBA00007571"/>
    </source>
</evidence>
<dbReference type="Gene3D" id="3.20.20.70">
    <property type="entry name" value="Aldolase class I"/>
    <property type="match status" value="1"/>
</dbReference>
<evidence type="ECO:0000256" key="2">
    <source>
        <dbReference type="ARBA" id="ARBA00004664"/>
    </source>
</evidence>
<dbReference type="PANTHER" id="PTHR42894:SF1">
    <property type="entry name" value="N-(5'-PHOSPHORIBOSYL)ANTHRANILATE ISOMERASE"/>
    <property type="match status" value="1"/>
</dbReference>
<evidence type="ECO:0000256" key="10">
    <source>
        <dbReference type="HAMAP-Rule" id="MF_00135"/>
    </source>
</evidence>
<dbReference type="RefSeq" id="WP_076601180.1">
    <property type="nucleotide sequence ID" value="NZ_FTMD01000003.1"/>
</dbReference>
<keyword evidence="8 10" id="KW-0057">Aromatic amino acid biosynthesis</keyword>
<feature type="domain" description="N-(5'phosphoribosyl) anthranilate isomerase (PRAI)" evidence="11">
    <location>
        <begin position="6"/>
        <end position="199"/>
    </location>
</feature>
<protein>
    <recommendedName>
        <fullName evidence="5 10">N-(5'-phosphoribosyl)anthranilate isomerase</fullName>
        <shortName evidence="10">PRAI</shortName>
        <ecNumber evidence="4 10">5.3.1.24</ecNumber>
    </recommendedName>
</protein>
<dbReference type="CDD" id="cd00405">
    <property type="entry name" value="PRAI"/>
    <property type="match status" value="1"/>
</dbReference>
<keyword evidence="9 10" id="KW-0413">Isomerase</keyword>
<evidence type="ECO:0000256" key="4">
    <source>
        <dbReference type="ARBA" id="ARBA00012572"/>
    </source>
</evidence>
<evidence type="ECO:0000256" key="5">
    <source>
        <dbReference type="ARBA" id="ARBA00022272"/>
    </source>
</evidence>
<evidence type="ECO:0000313" key="12">
    <source>
        <dbReference type="EMBL" id="SIQ26437.1"/>
    </source>
</evidence>
<dbReference type="GO" id="GO:0004640">
    <property type="term" value="F:phosphoribosylanthranilate isomerase activity"/>
    <property type="evidence" value="ECO:0007669"/>
    <property type="project" value="UniProtKB-UniRule"/>
</dbReference>
<comment type="similarity">
    <text evidence="3 10">Belongs to the TrpF family.</text>
</comment>
<dbReference type="InterPro" id="IPR011060">
    <property type="entry name" value="RibuloseP-bd_barrel"/>
</dbReference>
<comment type="catalytic activity">
    <reaction evidence="1 10">
        <text>N-(5-phospho-beta-D-ribosyl)anthranilate = 1-(2-carboxyphenylamino)-1-deoxy-D-ribulose 5-phosphate</text>
        <dbReference type="Rhea" id="RHEA:21540"/>
        <dbReference type="ChEBI" id="CHEBI:18277"/>
        <dbReference type="ChEBI" id="CHEBI:58613"/>
        <dbReference type="EC" id="5.3.1.24"/>
    </reaction>
</comment>
<dbReference type="AlphaFoldDB" id="A0A1N6RC95"/>
<dbReference type="UniPathway" id="UPA00035">
    <property type="reaction ID" value="UER00042"/>
</dbReference>
<dbReference type="EC" id="5.3.1.24" evidence="4 10"/>
<dbReference type="FunFam" id="3.20.20.70:FF:000075">
    <property type="entry name" value="Tryptophan biosynthesis protein TRP1"/>
    <property type="match status" value="1"/>
</dbReference>
<dbReference type="SUPFAM" id="SSF51366">
    <property type="entry name" value="Ribulose-phoshate binding barrel"/>
    <property type="match status" value="1"/>
</dbReference>